<dbReference type="GO" id="GO:0015833">
    <property type="term" value="P:peptide transport"/>
    <property type="evidence" value="ECO:0007669"/>
    <property type="project" value="TreeGrafter"/>
</dbReference>
<dbReference type="PANTHER" id="PTHR30290">
    <property type="entry name" value="PERIPLASMIC BINDING COMPONENT OF ABC TRANSPORTER"/>
    <property type="match status" value="1"/>
</dbReference>
<dbReference type="OrthoDB" id="239741at2"/>
<comment type="similarity">
    <text evidence="1">Belongs to the bacterial solute-binding protein 5 family.</text>
</comment>
<gene>
    <name evidence="5" type="ORF">DFR79_1073</name>
</gene>
<feature type="domain" description="Solute-binding protein family 5" evidence="4">
    <location>
        <begin position="70"/>
        <end position="447"/>
    </location>
</feature>
<proteinExistence type="inferred from homology"/>
<reference evidence="5 6" key="1">
    <citation type="submission" date="2019-03" db="EMBL/GenBank/DDBJ databases">
        <title>Subsurface microbial communities from deep shales in Ohio and West Virginia, USA.</title>
        <authorList>
            <person name="Wrighton K."/>
        </authorList>
    </citation>
    <scope>NUCLEOTIDE SEQUENCE [LARGE SCALE GENOMIC DNA]</scope>
    <source>
        <strain evidence="5 6">MA284_T2</strain>
    </source>
</reference>
<dbReference type="InterPro" id="IPR030678">
    <property type="entry name" value="Peptide/Ni-bd"/>
</dbReference>
<dbReference type="CDD" id="cd00995">
    <property type="entry name" value="PBP2_NikA_DppA_OppA_like"/>
    <property type="match status" value="1"/>
</dbReference>
<evidence type="ECO:0000256" key="2">
    <source>
        <dbReference type="ARBA" id="ARBA00022448"/>
    </source>
</evidence>
<dbReference type="EMBL" id="SNWX01000007">
    <property type="protein sequence ID" value="TDO92101.1"/>
    <property type="molecule type" value="Genomic_DNA"/>
</dbReference>
<dbReference type="InterPro" id="IPR000914">
    <property type="entry name" value="SBP_5_dom"/>
</dbReference>
<dbReference type="PIRSF" id="PIRSF002741">
    <property type="entry name" value="MppA"/>
    <property type="match status" value="1"/>
</dbReference>
<organism evidence="5 6">
    <name type="scientific">Halanaerobium saccharolyticum</name>
    <dbReference type="NCBI Taxonomy" id="43595"/>
    <lineage>
        <taxon>Bacteria</taxon>
        <taxon>Bacillati</taxon>
        <taxon>Bacillota</taxon>
        <taxon>Clostridia</taxon>
        <taxon>Halanaerobiales</taxon>
        <taxon>Halanaerobiaceae</taxon>
        <taxon>Halanaerobium</taxon>
    </lineage>
</organism>
<evidence type="ECO:0000313" key="5">
    <source>
        <dbReference type="EMBL" id="TDO92101.1"/>
    </source>
</evidence>
<evidence type="ECO:0000259" key="4">
    <source>
        <dbReference type="Pfam" id="PF00496"/>
    </source>
</evidence>
<dbReference type="RefSeq" id="WP_133514617.1">
    <property type="nucleotide sequence ID" value="NZ_SNWX01000007.1"/>
</dbReference>
<dbReference type="GO" id="GO:1904680">
    <property type="term" value="F:peptide transmembrane transporter activity"/>
    <property type="evidence" value="ECO:0007669"/>
    <property type="project" value="TreeGrafter"/>
</dbReference>
<evidence type="ECO:0000256" key="3">
    <source>
        <dbReference type="ARBA" id="ARBA00022729"/>
    </source>
</evidence>
<protein>
    <submittedName>
        <fullName evidence="5">Peptide/nickel transport system substrate-binding protein</fullName>
    </submittedName>
</protein>
<accession>A0A4R6LTV5</accession>
<comment type="caution">
    <text evidence="5">The sequence shown here is derived from an EMBL/GenBank/DDBJ whole genome shotgun (WGS) entry which is preliminary data.</text>
</comment>
<dbReference type="GO" id="GO:0042597">
    <property type="term" value="C:periplasmic space"/>
    <property type="evidence" value="ECO:0007669"/>
    <property type="project" value="UniProtKB-ARBA"/>
</dbReference>
<keyword evidence="2" id="KW-0813">Transport</keyword>
<dbReference type="AlphaFoldDB" id="A0A4R6LTV5"/>
<dbReference type="Proteomes" id="UP000295064">
    <property type="component" value="Unassembled WGS sequence"/>
</dbReference>
<dbReference type="Gene3D" id="3.10.105.10">
    <property type="entry name" value="Dipeptide-binding Protein, Domain 3"/>
    <property type="match status" value="1"/>
</dbReference>
<evidence type="ECO:0000313" key="6">
    <source>
        <dbReference type="Proteomes" id="UP000295064"/>
    </source>
</evidence>
<dbReference type="Pfam" id="PF00496">
    <property type="entry name" value="SBP_bac_5"/>
    <property type="match status" value="1"/>
</dbReference>
<dbReference type="Gene3D" id="3.40.190.10">
    <property type="entry name" value="Periplasmic binding protein-like II"/>
    <property type="match status" value="1"/>
</dbReference>
<dbReference type="SUPFAM" id="SSF53850">
    <property type="entry name" value="Periplasmic binding protein-like II"/>
    <property type="match status" value="1"/>
</dbReference>
<dbReference type="GO" id="GO:0043190">
    <property type="term" value="C:ATP-binding cassette (ABC) transporter complex"/>
    <property type="evidence" value="ECO:0007669"/>
    <property type="project" value="InterPro"/>
</dbReference>
<dbReference type="InterPro" id="IPR039424">
    <property type="entry name" value="SBP_5"/>
</dbReference>
<dbReference type="PANTHER" id="PTHR30290:SF9">
    <property type="entry name" value="OLIGOPEPTIDE-BINDING PROTEIN APPA"/>
    <property type="match status" value="1"/>
</dbReference>
<evidence type="ECO:0000256" key="1">
    <source>
        <dbReference type="ARBA" id="ARBA00005695"/>
    </source>
</evidence>
<name>A0A4R6LTV5_9FIRM</name>
<keyword evidence="3" id="KW-0732">Signal</keyword>
<sequence length="529" mass="61729">MKVKISLLTILILFLILFPTNAANYGGNLKIKVEQRPFNLNPIYAANETALMINNQIFDTLISYNSQGKLTANLAESWQVNKDSTVYNFKLKKNIYFHSYKIKEGEVPLNERSVTAEDWKWSLEYLAAARNKSPYAELLAKIKGYDKFRQGKSKEIAGIRVLDTYNLEIELKQSYAPFIYNLAKRAAVVMPAEAVLNKDFNFSLTPVGTGPFKFGGFFKNKVTLLKNDNYWKNNYQDQNTPYLNQIEINFVEGKILKNNLQKFDLYQLNSEEFSAFQQQKNNFSDYQIMKFENSYIYFAAFNYKSDLHFNSSQMNFKESIRDIINKNDFPAALNFNNLILPGASSNNQQLLAKIRENLVKNDSATLDNELNNLSLTINNSKTAIKIAEYMKNQLKSKDIKLEVKKYNWAEYFKKVKSQNIDSQLFIMSSKYSSRFQFIYDNFYSTSAKNYFGYHNSRVDNMIDYLKLISSRQNREKAYEIITEILINDNPFVFLLQGADSYLISSKIKNEELFKNVYSKYNFEMLYFEQ</sequence>